<keyword evidence="15" id="KW-1185">Reference proteome</keyword>
<dbReference type="Pfam" id="PF07884">
    <property type="entry name" value="VKOR"/>
    <property type="match status" value="1"/>
</dbReference>
<comment type="similarity">
    <text evidence="2">Belongs to the VKOR family.</text>
</comment>
<keyword evidence="3 10" id="KW-0812">Transmembrane</keyword>
<dbReference type="CDD" id="cd12919">
    <property type="entry name" value="VKOR_2"/>
    <property type="match status" value="1"/>
</dbReference>
<evidence type="ECO:0000259" key="12">
    <source>
        <dbReference type="Pfam" id="PF03779"/>
    </source>
</evidence>
<comment type="subcellular location">
    <subcellularLocation>
        <location evidence="1">Membrane</location>
        <topology evidence="1">Multi-pass membrane protein</topology>
    </subcellularLocation>
</comment>
<evidence type="ECO:0000256" key="8">
    <source>
        <dbReference type="ARBA" id="ARBA00023157"/>
    </source>
</evidence>
<evidence type="ECO:0000256" key="9">
    <source>
        <dbReference type="ARBA" id="ARBA00023284"/>
    </source>
</evidence>
<evidence type="ECO:0000259" key="13">
    <source>
        <dbReference type="Pfam" id="PF07884"/>
    </source>
</evidence>
<evidence type="ECO:0000256" key="2">
    <source>
        <dbReference type="ARBA" id="ARBA00006214"/>
    </source>
</evidence>
<keyword evidence="5 10" id="KW-1133">Transmembrane helix</keyword>
<evidence type="ECO:0000313" key="14">
    <source>
        <dbReference type="EMBL" id="MBM0105923.1"/>
    </source>
</evidence>
<dbReference type="Pfam" id="PF01370">
    <property type="entry name" value="Epimerase"/>
    <property type="match status" value="1"/>
</dbReference>
<feature type="transmembrane region" description="Helical" evidence="10">
    <location>
        <begin position="763"/>
        <end position="781"/>
    </location>
</feature>
<feature type="transmembrane region" description="Helical" evidence="10">
    <location>
        <begin position="787"/>
        <end position="808"/>
    </location>
</feature>
<protein>
    <submittedName>
        <fullName evidence="14">NAD-dependent epimerase/dehydratase family protein</fullName>
    </submittedName>
</protein>
<evidence type="ECO:0000256" key="7">
    <source>
        <dbReference type="ARBA" id="ARBA00023136"/>
    </source>
</evidence>
<dbReference type="InterPro" id="IPR005530">
    <property type="entry name" value="SPW"/>
</dbReference>
<comment type="caution">
    <text evidence="14">The sequence shown here is derived from an EMBL/GenBank/DDBJ whole genome shotgun (WGS) entry which is preliminary data.</text>
</comment>
<dbReference type="Proteomes" id="UP000661077">
    <property type="component" value="Unassembled WGS sequence"/>
</dbReference>
<dbReference type="InterPro" id="IPR038354">
    <property type="entry name" value="VKOR_sf"/>
</dbReference>
<feature type="transmembrane region" description="Helical" evidence="10">
    <location>
        <begin position="703"/>
        <end position="724"/>
    </location>
</feature>
<organism evidence="14 15">
    <name type="scientific">Steroidobacter gossypii</name>
    <dbReference type="NCBI Taxonomy" id="2805490"/>
    <lineage>
        <taxon>Bacteria</taxon>
        <taxon>Pseudomonadati</taxon>
        <taxon>Pseudomonadota</taxon>
        <taxon>Gammaproteobacteria</taxon>
        <taxon>Steroidobacterales</taxon>
        <taxon>Steroidobacteraceae</taxon>
        <taxon>Steroidobacter</taxon>
    </lineage>
</organism>
<dbReference type="Gene3D" id="3.40.50.720">
    <property type="entry name" value="NAD(P)-binding Rossmann-like Domain"/>
    <property type="match status" value="1"/>
</dbReference>
<evidence type="ECO:0000256" key="10">
    <source>
        <dbReference type="SAM" id="Phobius"/>
    </source>
</evidence>
<feature type="transmembrane region" description="Helical" evidence="10">
    <location>
        <begin position="601"/>
        <end position="622"/>
    </location>
</feature>
<dbReference type="InterPro" id="IPR001509">
    <property type="entry name" value="Epimerase_deHydtase"/>
</dbReference>
<evidence type="ECO:0000259" key="11">
    <source>
        <dbReference type="Pfam" id="PF01370"/>
    </source>
</evidence>
<feature type="transmembrane region" description="Helical" evidence="10">
    <location>
        <begin position="736"/>
        <end position="756"/>
    </location>
</feature>
<feature type="domain" description="NAD-dependent epimerase/dehydratase" evidence="11">
    <location>
        <begin position="7"/>
        <end position="225"/>
    </location>
</feature>
<dbReference type="Gene3D" id="1.20.1440.130">
    <property type="entry name" value="VKOR domain"/>
    <property type="match status" value="1"/>
</dbReference>
<keyword evidence="8" id="KW-1015">Disulfide bond</keyword>
<dbReference type="InterPro" id="IPR012932">
    <property type="entry name" value="VKOR"/>
</dbReference>
<keyword evidence="6" id="KW-0560">Oxidoreductase</keyword>
<proteinExistence type="inferred from homology"/>
<feature type="domain" description="SPW repeat-containing integral membrane" evidence="12">
    <location>
        <begin position="712"/>
        <end position="803"/>
    </location>
</feature>
<dbReference type="RefSeq" id="WP_203167998.1">
    <property type="nucleotide sequence ID" value="NZ_JAEVLS010000003.1"/>
</dbReference>
<feature type="transmembrane region" description="Helical" evidence="10">
    <location>
        <begin position="442"/>
        <end position="459"/>
    </location>
</feature>
<feature type="domain" description="Vitamin K epoxide reductase" evidence="13">
    <location>
        <begin position="516"/>
        <end position="649"/>
    </location>
</feature>
<keyword evidence="7 10" id="KW-0472">Membrane</keyword>
<feature type="domain" description="SPW repeat-containing integral membrane" evidence="12">
    <location>
        <begin position="388"/>
        <end position="480"/>
    </location>
</feature>
<evidence type="ECO:0000256" key="3">
    <source>
        <dbReference type="ARBA" id="ARBA00022692"/>
    </source>
</evidence>
<reference evidence="14 15" key="1">
    <citation type="journal article" date="2021" name="Int. J. Syst. Evol. Microbiol.">
        <title>Steroidobacter gossypii sp. nov., isolated from soil of cotton cropping field.</title>
        <authorList>
            <person name="Huang R."/>
            <person name="Yang S."/>
            <person name="Zhen C."/>
            <person name="Liu W."/>
        </authorList>
    </citation>
    <scope>NUCLEOTIDE SEQUENCE [LARGE SCALE GENOMIC DNA]</scope>
    <source>
        <strain evidence="14 15">S1-65</strain>
    </source>
</reference>
<evidence type="ECO:0000313" key="15">
    <source>
        <dbReference type="Proteomes" id="UP000661077"/>
    </source>
</evidence>
<dbReference type="Pfam" id="PF03779">
    <property type="entry name" value="SPW"/>
    <property type="match status" value="2"/>
</dbReference>
<evidence type="ECO:0000256" key="5">
    <source>
        <dbReference type="ARBA" id="ARBA00022989"/>
    </source>
</evidence>
<dbReference type="InterPro" id="IPR036291">
    <property type="entry name" value="NAD(P)-bd_dom_sf"/>
</dbReference>
<sequence>MSFQPIVLITGAAGDIGAALIAALRSRYTVVGLDRQGKTAECELIEVDLTSDDSVRQAFDEFRRRFGERITSVIHLAAYFDFSGEEHPLYSKVNVEGTHRLLRELRNFQVERLLYPGTMLVHEPARAGERIDETAPIAPKWAYPKSKAAAEDVIRSEHGNIPIALLHLAGLYDDETVVPTLAHQIARIYERDLQSHLYSGSTAAGQSCVHKEDMTEAFVRAIERRGQLPPELTLLVGEEEAPSYDELQDTLGRLIHGADEWATISVPKWAAKAGAGLQVAAEPLIPDSIDRGEKPFMRPFMMDLAQDHYELDTSLARKLLGWRPKHRLIDTLPSIVASLKRDPVRWYRINGLTPPEWLETVQEKARHPEVLRRRYETEFRREYHRYRWAHFSNLALAAWLIVSPPILDYARTPLAWSDALSGVALLVLASLSLSWRFGWARWASAALGTWIMFAPLVFWSDNAAAYLNDTLVGMLVFGFAVATRPPPGVNPVAALTGPTIPPGWEYSPSGWFQRLPIILLAWVGFHISRYLTAYQLGHIDNVWEPFFAGGPDPQNGTEEIITSSLSKAWPVPDAGVGALTYALEILTGVIGSARRWRTMPWLVILFGIMIVPLGVVSITFIIVQPILIGTWCTLCLIAAAAMLLQIPYSLDEIVATAQFLIRRKRAGQSVLRVFFVGDTDEGELDKRDEDDFERKPGKLAKEMVSGGVSTPWNLIASILVGVWLMCTRLTVGAEGVLANADHLIGALAITVAITAFAEVGRAVRYVNVLFGVALLIVPFVYGASTPVMLSEVVCGLLLILLSLPRGAIRGQYGSWNRRIV</sequence>
<feature type="transmembrane region" description="Helical" evidence="10">
    <location>
        <begin position="628"/>
        <end position="650"/>
    </location>
</feature>
<dbReference type="SUPFAM" id="SSF51735">
    <property type="entry name" value="NAD(P)-binding Rossmann-fold domains"/>
    <property type="match status" value="1"/>
</dbReference>
<dbReference type="InterPro" id="IPR050177">
    <property type="entry name" value="Lipid_A_modif_metabolic_enz"/>
</dbReference>
<evidence type="ECO:0000256" key="4">
    <source>
        <dbReference type="ARBA" id="ARBA00022719"/>
    </source>
</evidence>
<gene>
    <name evidence="14" type="ORF">JM946_14420</name>
</gene>
<name>A0ABS1WY78_9GAMM</name>
<keyword evidence="9" id="KW-0676">Redox-active center</keyword>
<accession>A0ABS1WY78</accession>
<evidence type="ECO:0000256" key="1">
    <source>
        <dbReference type="ARBA" id="ARBA00004141"/>
    </source>
</evidence>
<keyword evidence="4" id="KW-0874">Quinone</keyword>
<dbReference type="PANTHER" id="PTHR43245">
    <property type="entry name" value="BIFUNCTIONAL POLYMYXIN RESISTANCE PROTEIN ARNA"/>
    <property type="match status" value="1"/>
</dbReference>
<dbReference type="EMBL" id="JAEVLS010000003">
    <property type="protein sequence ID" value="MBM0105923.1"/>
    <property type="molecule type" value="Genomic_DNA"/>
</dbReference>
<evidence type="ECO:0000256" key="6">
    <source>
        <dbReference type="ARBA" id="ARBA00023002"/>
    </source>
</evidence>